<proteinExistence type="predicted"/>
<dbReference type="OrthoDB" id="5875367at2759"/>
<reference evidence="3" key="1">
    <citation type="submission" date="2025-08" db="UniProtKB">
        <authorList>
            <consortium name="RefSeq"/>
        </authorList>
    </citation>
    <scope>IDENTIFICATION</scope>
</reference>
<dbReference type="CTD" id="51093"/>
<sequence length="660" mass="71380">MSYYCDVTTWHHFSEWWGDVTVPHGCSASRGRSLGLCTAPSPGCHHGATGHYGVTAGGVTSPPADRCPQRLARVGPVLLAAHVRSVSLPGTPLLSRSPRAAPGRPLTLEQQLAASIARVLARYRFLLDSFVIEFFTNDQWATLPPSWQDVLADLPSPQLAALLLEKANPEEASYSMVWPLSLLAFKATAHALALPRAHCGGANSRPEEFQENLCQSTRLHPVFRKHVKPKKQHEIWQLGKLVKRLSELAQCEHVVDVGSGQGHLSRFLSFGLGLPVTAVEGNRHLVDTAKRFDRELVQVLEKERARGGKAAWELSLRGPSHVAGWVDPQAPWPEFLLLLQPGVDISHPPTAAAGTGPPSLEPGMRTLPMVLGRDVAQPARAAVDPTGARSHVGTGVPIGHLQEPGQPAEHPPVLGRVLLTGLHACGDLSVTLLRHFVQCPHVAAITSVACCYMKLSTRETPVPPGLVLPPTVPPATYGYPLSAWVAGLPGHTLSYKAREGACHAAEDYVQRLRSQSPGLRAHCYRAVLETLIRAADPSKQCLGVQTIPGAHCLSFHEYARLGLARVGLDPSTPLDAAHVDALLRRQQQVIAYFTLVLLLSPLVESLILLDRVIYLQEQGFQCRLIPLFDPQFSPRNLVLVAAKAQSASALSTLVEDDSKG</sequence>
<dbReference type="KEGG" id="asn:102383646"/>
<dbReference type="RefSeq" id="XP_014379664.1">
    <property type="nucleotide sequence ID" value="XM_014524178.2"/>
</dbReference>
<dbReference type="STRING" id="38654.A0A1U8DPL2"/>
<dbReference type="AlphaFoldDB" id="A0A1U8DPL2"/>
<accession>A0A1U8DPL2</accession>
<dbReference type="InterPro" id="IPR025714">
    <property type="entry name" value="Methyltranfer_dom"/>
</dbReference>
<dbReference type="InParanoid" id="A0A1U8DPL2"/>
<gene>
    <name evidence="3" type="primary">RRNAD1</name>
</gene>
<dbReference type="Pfam" id="PF13679">
    <property type="entry name" value="Methyltransf_32"/>
    <property type="match status" value="1"/>
</dbReference>
<dbReference type="PANTHER" id="PTHR12496:SF2">
    <property type="entry name" value="METHYLTRANSFERASE-LIKE PROTEIN 25B"/>
    <property type="match status" value="1"/>
</dbReference>
<evidence type="ECO:0000313" key="2">
    <source>
        <dbReference type="Proteomes" id="UP000189705"/>
    </source>
</evidence>
<keyword evidence="2" id="KW-1185">Reference proteome</keyword>
<protein>
    <submittedName>
        <fullName evidence="3">Protein RRNAD1 isoform X1</fullName>
    </submittedName>
</protein>
<feature type="domain" description="Methyltransferase" evidence="1">
    <location>
        <begin position="230"/>
        <end position="457"/>
    </location>
</feature>
<evidence type="ECO:0000313" key="3">
    <source>
        <dbReference type="RefSeq" id="XP_014379664.1"/>
    </source>
</evidence>
<dbReference type="SUPFAM" id="SSF53335">
    <property type="entry name" value="S-adenosyl-L-methionine-dependent methyltransferases"/>
    <property type="match status" value="1"/>
</dbReference>
<dbReference type="Proteomes" id="UP000189705">
    <property type="component" value="Unplaced"/>
</dbReference>
<dbReference type="InterPro" id="IPR029063">
    <property type="entry name" value="SAM-dependent_MTases_sf"/>
</dbReference>
<dbReference type="PANTHER" id="PTHR12496">
    <property type="entry name" value="CGI-41 METHYLTRANSFERASE"/>
    <property type="match status" value="1"/>
</dbReference>
<dbReference type="eggNOG" id="KOG2651">
    <property type="taxonomic scope" value="Eukaryota"/>
</dbReference>
<dbReference type="InterPro" id="IPR052220">
    <property type="entry name" value="METTL25"/>
</dbReference>
<evidence type="ECO:0000259" key="1">
    <source>
        <dbReference type="Pfam" id="PF13679"/>
    </source>
</evidence>
<name>A0A1U8DPL2_ALLSI</name>
<organism evidence="2 3">
    <name type="scientific">Alligator sinensis</name>
    <name type="common">Chinese alligator</name>
    <dbReference type="NCBI Taxonomy" id="38654"/>
    <lineage>
        <taxon>Eukaryota</taxon>
        <taxon>Metazoa</taxon>
        <taxon>Chordata</taxon>
        <taxon>Craniata</taxon>
        <taxon>Vertebrata</taxon>
        <taxon>Euteleostomi</taxon>
        <taxon>Archelosauria</taxon>
        <taxon>Archosauria</taxon>
        <taxon>Crocodylia</taxon>
        <taxon>Alligatoridae</taxon>
        <taxon>Alligatorinae</taxon>
        <taxon>Alligator</taxon>
    </lineage>
</organism>
<dbReference type="GeneID" id="102383646"/>